<reference evidence="1 2" key="1">
    <citation type="submission" date="2024-08" db="EMBL/GenBank/DDBJ databases">
        <title>Insights into the chromosomal genome structure of Flemingia macrophylla.</title>
        <authorList>
            <person name="Ding Y."/>
            <person name="Zhao Y."/>
            <person name="Bi W."/>
            <person name="Wu M."/>
            <person name="Zhao G."/>
            <person name="Gong Y."/>
            <person name="Li W."/>
            <person name="Zhang P."/>
        </authorList>
    </citation>
    <scope>NUCLEOTIDE SEQUENCE [LARGE SCALE GENOMIC DNA]</scope>
    <source>
        <strain evidence="1">DYQJB</strain>
        <tissue evidence="1">Leaf</tissue>
    </source>
</reference>
<gene>
    <name evidence="1" type="ORF">Fmac_033045</name>
</gene>
<comment type="caution">
    <text evidence="1">The sequence shown here is derived from an EMBL/GenBank/DDBJ whole genome shotgun (WGS) entry which is preliminary data.</text>
</comment>
<evidence type="ECO:0000313" key="1">
    <source>
        <dbReference type="EMBL" id="KAL2319169.1"/>
    </source>
</evidence>
<proteinExistence type="predicted"/>
<accession>A0ABD1L6N2</accession>
<organism evidence="1 2">
    <name type="scientific">Flemingia macrophylla</name>
    <dbReference type="NCBI Taxonomy" id="520843"/>
    <lineage>
        <taxon>Eukaryota</taxon>
        <taxon>Viridiplantae</taxon>
        <taxon>Streptophyta</taxon>
        <taxon>Embryophyta</taxon>
        <taxon>Tracheophyta</taxon>
        <taxon>Spermatophyta</taxon>
        <taxon>Magnoliopsida</taxon>
        <taxon>eudicotyledons</taxon>
        <taxon>Gunneridae</taxon>
        <taxon>Pentapetalae</taxon>
        <taxon>rosids</taxon>
        <taxon>fabids</taxon>
        <taxon>Fabales</taxon>
        <taxon>Fabaceae</taxon>
        <taxon>Papilionoideae</taxon>
        <taxon>50 kb inversion clade</taxon>
        <taxon>NPAAA clade</taxon>
        <taxon>indigoferoid/millettioid clade</taxon>
        <taxon>Phaseoleae</taxon>
        <taxon>Flemingia</taxon>
    </lineage>
</organism>
<protein>
    <submittedName>
        <fullName evidence="1">Uncharacterized protein</fullName>
    </submittedName>
</protein>
<dbReference type="Proteomes" id="UP001603857">
    <property type="component" value="Unassembled WGS sequence"/>
</dbReference>
<evidence type="ECO:0000313" key="2">
    <source>
        <dbReference type="Proteomes" id="UP001603857"/>
    </source>
</evidence>
<dbReference type="EMBL" id="JBGMDY010000011">
    <property type="protein sequence ID" value="KAL2319169.1"/>
    <property type="molecule type" value="Genomic_DNA"/>
</dbReference>
<name>A0ABD1L6N2_9FABA</name>
<dbReference type="AlphaFoldDB" id="A0ABD1L6N2"/>
<sequence length="234" mass="26063">MESSFNLSVNSHNPKRRKAMVTPFINLVEEENFIAPCASPLTRYRKSSVDVREITQGSECGFERMFLTRNIPGPCSPTAPPLDKKLQIFCSLCKSPLGRPENHLYLTCSLNSSSKVHLRSVLKQRMKVCTTDSVPVIITDSLFVDQRISNGIPKSAPEQGIWCPEDGCVFSSIFCPFCSNINNLLGVQIMATDSSNVQLLDKIFFFFDSLEVKSSEESGNIVSEEGVRLKHMAC</sequence>
<keyword evidence="2" id="KW-1185">Reference proteome</keyword>